<accession>A0A3N1CY55</accession>
<keyword evidence="12" id="KW-1185">Reference proteome</keyword>
<comment type="caution">
    <text evidence="11">The sequence shown here is derived from an EMBL/GenBank/DDBJ whole genome shotgun (WGS) entry which is preliminary data.</text>
</comment>
<dbReference type="Pfam" id="PF02548">
    <property type="entry name" value="Pantoate_transf"/>
    <property type="match status" value="1"/>
</dbReference>
<keyword evidence="5 7" id="KW-0808">Transferase</keyword>
<dbReference type="GO" id="GO:0015940">
    <property type="term" value="P:pantothenate biosynthetic process"/>
    <property type="evidence" value="ECO:0007669"/>
    <property type="project" value="UniProtKB-UniRule"/>
</dbReference>
<protein>
    <recommendedName>
        <fullName evidence="7">3-methyl-2-oxobutanoate hydroxymethyltransferase</fullName>
        <ecNumber evidence="7">2.1.2.11</ecNumber>
    </recommendedName>
    <alternativeName>
        <fullName evidence="7">Ketopantoate hydroxymethyltransferase</fullName>
        <shortName evidence="7">KPHMT</shortName>
    </alternativeName>
</protein>
<keyword evidence="7 10" id="KW-0479">Metal-binding</keyword>
<feature type="binding site" evidence="7 10">
    <location>
        <position position="115"/>
    </location>
    <ligand>
        <name>Mg(2+)</name>
        <dbReference type="ChEBI" id="CHEBI:18420"/>
    </ligand>
</feature>
<gene>
    <name evidence="7" type="primary">panB</name>
    <name evidence="11" type="ORF">EDD29_3777</name>
</gene>
<dbReference type="InterPro" id="IPR015813">
    <property type="entry name" value="Pyrv/PenolPyrv_kinase-like_dom"/>
</dbReference>
<dbReference type="NCBIfam" id="NF001452">
    <property type="entry name" value="PRK00311.1"/>
    <property type="match status" value="1"/>
</dbReference>
<comment type="subcellular location">
    <subcellularLocation>
        <location evidence="7">Cytoplasm</location>
    </subcellularLocation>
</comment>
<dbReference type="PANTHER" id="PTHR20881:SF0">
    <property type="entry name" value="3-METHYL-2-OXOBUTANOATE HYDROXYMETHYLTRANSFERASE"/>
    <property type="match status" value="1"/>
</dbReference>
<evidence type="ECO:0000256" key="6">
    <source>
        <dbReference type="ARBA" id="ARBA00056497"/>
    </source>
</evidence>
<dbReference type="PANTHER" id="PTHR20881">
    <property type="entry name" value="3-METHYL-2-OXOBUTANOATE HYDROXYMETHYLTRANSFERASE"/>
    <property type="match status" value="1"/>
</dbReference>
<keyword evidence="7" id="KW-0963">Cytoplasm</keyword>
<dbReference type="Gene3D" id="3.20.20.60">
    <property type="entry name" value="Phosphoenolpyruvate-binding domains"/>
    <property type="match status" value="1"/>
</dbReference>
<keyword evidence="4 7" id="KW-0566">Pantothenate biosynthesis</keyword>
<evidence type="ECO:0000256" key="2">
    <source>
        <dbReference type="ARBA" id="ARBA00008676"/>
    </source>
</evidence>
<dbReference type="InterPro" id="IPR040442">
    <property type="entry name" value="Pyrv_kinase-like_dom_sf"/>
</dbReference>
<evidence type="ECO:0000256" key="8">
    <source>
        <dbReference type="PIRSR" id="PIRSR000388-1"/>
    </source>
</evidence>
<keyword evidence="7 10" id="KW-0460">Magnesium</keyword>
<dbReference type="RefSeq" id="WP_123665633.1">
    <property type="nucleotide sequence ID" value="NZ_RJKE01000001.1"/>
</dbReference>
<keyword evidence="11" id="KW-0489">Methyltransferase</keyword>
<evidence type="ECO:0000313" key="12">
    <source>
        <dbReference type="Proteomes" id="UP000272400"/>
    </source>
</evidence>
<comment type="function">
    <text evidence="6 7">Catalyzes the reversible reaction in which hydroxymethyl group from 5,10-methylenetetrahydrofolate is transferred onto alpha-ketoisovalerate to form ketopantoate.</text>
</comment>
<comment type="similarity">
    <text evidence="2 7">Belongs to the PanB family.</text>
</comment>
<feature type="active site" description="Proton acceptor" evidence="7 8">
    <location>
        <position position="180"/>
    </location>
</feature>
<dbReference type="PIRSF" id="PIRSF000388">
    <property type="entry name" value="Pantoate_hydroxy_MeTrfase"/>
    <property type="match status" value="1"/>
</dbReference>
<evidence type="ECO:0000256" key="4">
    <source>
        <dbReference type="ARBA" id="ARBA00022655"/>
    </source>
</evidence>
<feature type="binding site" evidence="7 10">
    <location>
        <position position="83"/>
    </location>
    <ligand>
        <name>Mg(2+)</name>
        <dbReference type="ChEBI" id="CHEBI:18420"/>
    </ligand>
</feature>
<evidence type="ECO:0000256" key="9">
    <source>
        <dbReference type="PIRSR" id="PIRSR000388-2"/>
    </source>
</evidence>
<evidence type="ECO:0000256" key="1">
    <source>
        <dbReference type="ARBA" id="ARBA00005033"/>
    </source>
</evidence>
<feature type="binding site" evidence="7 9">
    <location>
        <position position="83"/>
    </location>
    <ligand>
        <name>3-methyl-2-oxobutanoate</name>
        <dbReference type="ChEBI" id="CHEBI:11851"/>
    </ligand>
</feature>
<feature type="binding site" evidence="7 9">
    <location>
        <begin position="44"/>
        <end position="45"/>
    </location>
    <ligand>
        <name>3-methyl-2-oxobutanoate</name>
        <dbReference type="ChEBI" id="CHEBI:11851"/>
    </ligand>
</feature>
<dbReference type="GO" id="GO:0005737">
    <property type="term" value="C:cytoplasm"/>
    <property type="evidence" value="ECO:0007669"/>
    <property type="project" value="UniProtKB-SubCell"/>
</dbReference>
<dbReference type="GO" id="GO:0000287">
    <property type="term" value="F:magnesium ion binding"/>
    <property type="evidence" value="ECO:0007669"/>
    <property type="project" value="TreeGrafter"/>
</dbReference>
<reference evidence="11 12" key="1">
    <citation type="submission" date="2018-11" db="EMBL/GenBank/DDBJ databases">
        <title>Sequencing the genomes of 1000 actinobacteria strains.</title>
        <authorList>
            <person name="Klenk H.-P."/>
        </authorList>
    </citation>
    <scope>NUCLEOTIDE SEQUENCE [LARGE SCALE GENOMIC DNA]</scope>
    <source>
        <strain evidence="11 12">DSM 44254</strain>
    </source>
</reference>
<dbReference type="AlphaFoldDB" id="A0A3N1CY55"/>
<dbReference type="EMBL" id="RJKE01000001">
    <property type="protein sequence ID" value="ROO86214.1"/>
    <property type="molecule type" value="Genomic_DNA"/>
</dbReference>
<dbReference type="CDD" id="cd06557">
    <property type="entry name" value="KPHMT-like"/>
    <property type="match status" value="1"/>
</dbReference>
<dbReference type="EC" id="2.1.2.11" evidence="7"/>
<dbReference type="UniPathway" id="UPA00028">
    <property type="reaction ID" value="UER00003"/>
</dbReference>
<dbReference type="SUPFAM" id="SSF51621">
    <property type="entry name" value="Phosphoenolpyruvate/pyruvate domain"/>
    <property type="match status" value="1"/>
</dbReference>
<dbReference type="GO" id="GO:0032259">
    <property type="term" value="P:methylation"/>
    <property type="evidence" value="ECO:0007669"/>
    <property type="project" value="UniProtKB-KW"/>
</dbReference>
<sequence>MRVTMPALKEYKRTGRRFTMMTAYDHQTAQILDEAGVPVLLVGDTLGIFFEGMPTTVGVSMDTMVHHCRAVSTAAKSALVVGDLPFGSYQESVRQAVGNAVRLVQQGGAQAVKLEGPRPEEVAAIAGAGIPVIGHLGLTPQSVHVQGRSRVQARTATAVERLVDDARALAKAGASALVLEAVPTEAGRLVTEALEVPTIGIGAGPHCDAQVLVTTEILGLSAGPRPRFAKLYADLRGEISDVARTVVAEVETGRYPAPEHSYDWDIVAS</sequence>
<evidence type="ECO:0000256" key="7">
    <source>
        <dbReference type="HAMAP-Rule" id="MF_00156"/>
    </source>
</evidence>
<dbReference type="GO" id="GO:0008168">
    <property type="term" value="F:methyltransferase activity"/>
    <property type="evidence" value="ECO:0007669"/>
    <property type="project" value="UniProtKB-KW"/>
</dbReference>
<dbReference type="NCBIfam" id="TIGR00222">
    <property type="entry name" value="panB"/>
    <property type="match status" value="1"/>
</dbReference>
<dbReference type="InterPro" id="IPR003700">
    <property type="entry name" value="Pantoate_hydroxy_MeTrfase"/>
</dbReference>
<evidence type="ECO:0000256" key="3">
    <source>
        <dbReference type="ARBA" id="ARBA00011424"/>
    </source>
</evidence>
<dbReference type="OrthoDB" id="9781789at2"/>
<dbReference type="GO" id="GO:0003864">
    <property type="term" value="F:3-methyl-2-oxobutanoate hydroxymethyltransferase activity"/>
    <property type="evidence" value="ECO:0007669"/>
    <property type="project" value="UniProtKB-UniRule"/>
</dbReference>
<feature type="binding site" evidence="7 9">
    <location>
        <position position="113"/>
    </location>
    <ligand>
        <name>3-methyl-2-oxobutanoate</name>
        <dbReference type="ChEBI" id="CHEBI:11851"/>
    </ligand>
</feature>
<evidence type="ECO:0000313" key="11">
    <source>
        <dbReference type="EMBL" id="ROO86214.1"/>
    </source>
</evidence>
<organism evidence="11 12">
    <name type="scientific">Actinocorallia herbida</name>
    <dbReference type="NCBI Taxonomy" id="58109"/>
    <lineage>
        <taxon>Bacteria</taxon>
        <taxon>Bacillati</taxon>
        <taxon>Actinomycetota</taxon>
        <taxon>Actinomycetes</taxon>
        <taxon>Streptosporangiales</taxon>
        <taxon>Thermomonosporaceae</taxon>
        <taxon>Actinocorallia</taxon>
    </lineage>
</organism>
<comment type="subunit">
    <text evidence="3 7">Homodecamer; pentamer of dimers.</text>
</comment>
<dbReference type="Proteomes" id="UP000272400">
    <property type="component" value="Unassembled WGS sequence"/>
</dbReference>
<comment type="catalytic activity">
    <reaction evidence="7">
        <text>(6R)-5,10-methylene-5,6,7,8-tetrahydrofolate + 3-methyl-2-oxobutanoate + H2O = 2-dehydropantoate + (6S)-5,6,7,8-tetrahydrofolate</text>
        <dbReference type="Rhea" id="RHEA:11824"/>
        <dbReference type="ChEBI" id="CHEBI:11561"/>
        <dbReference type="ChEBI" id="CHEBI:11851"/>
        <dbReference type="ChEBI" id="CHEBI:15377"/>
        <dbReference type="ChEBI" id="CHEBI:15636"/>
        <dbReference type="ChEBI" id="CHEBI:57453"/>
        <dbReference type="EC" id="2.1.2.11"/>
    </reaction>
</comment>
<evidence type="ECO:0000256" key="5">
    <source>
        <dbReference type="ARBA" id="ARBA00022679"/>
    </source>
</evidence>
<name>A0A3N1CY55_9ACTN</name>
<comment type="cofactor">
    <cofactor evidence="7 10">
        <name>Mg(2+)</name>
        <dbReference type="ChEBI" id="CHEBI:18420"/>
    </cofactor>
    <text evidence="7 10">Binds 1 Mg(2+) ion per subunit.</text>
</comment>
<feature type="binding site" evidence="7 10">
    <location>
        <position position="44"/>
    </location>
    <ligand>
        <name>Mg(2+)</name>
        <dbReference type="ChEBI" id="CHEBI:18420"/>
    </ligand>
</feature>
<evidence type="ECO:0000256" key="10">
    <source>
        <dbReference type="PIRSR" id="PIRSR000388-3"/>
    </source>
</evidence>
<dbReference type="HAMAP" id="MF_00156">
    <property type="entry name" value="PanB"/>
    <property type="match status" value="1"/>
</dbReference>
<proteinExistence type="inferred from homology"/>
<dbReference type="FunFam" id="3.20.20.60:FF:000003">
    <property type="entry name" value="3-methyl-2-oxobutanoate hydroxymethyltransferase"/>
    <property type="match status" value="1"/>
</dbReference>
<comment type="pathway">
    <text evidence="1 7">Cofactor biosynthesis; (R)-pantothenate biosynthesis; (R)-pantoate from 3-methyl-2-oxobutanoate: step 1/2.</text>
</comment>